<sequence length="338" mass="37768">MMNKISVWVLLLLFISCSPPGDDPIKEDTKKDSDWRTVSYQGKYGNYRYTQAELPDATSLFEIQTGTRYTGTSASPNVIVYSQGGPGEKLNSDFGYKDLFDELSTQSDWQVVKVYQKQILNLKSEFALAEITANEGAAAASWSSAALFKVAKYWNTTKGKKVYIISHSYGSFLVPKMLADWKYEDYVEKVLVLAGRLQMPSAVYDIFAAGNAIGFQDGDGDGLFRETVAPLEITRTATDAAYVPQDTVLTKTEFFYWTRNSRKLQSGVGQFDYVDIYQKNNVPLTKVLFASGKKDPAVGYFTDTEISFARTSANYHDSDGTHSVSEPADLKAYVRFLE</sequence>
<dbReference type="InterPro" id="IPR029058">
    <property type="entry name" value="AB_hydrolase_fold"/>
</dbReference>
<dbReference type="EMBL" id="CP123443">
    <property type="protein sequence ID" value="WGK70405.1"/>
    <property type="molecule type" value="Genomic_DNA"/>
</dbReference>
<dbReference type="PROSITE" id="PS51257">
    <property type="entry name" value="PROKAR_LIPOPROTEIN"/>
    <property type="match status" value="1"/>
</dbReference>
<protein>
    <submittedName>
        <fullName evidence="2">Uncharacterized protein</fullName>
    </submittedName>
</protein>
<dbReference type="Proteomes" id="UP001228690">
    <property type="component" value="Chromosome"/>
</dbReference>
<organism evidence="2 3">
    <name type="scientific">Candidatus Haliotispira prima</name>
    <dbReference type="NCBI Taxonomy" id="3034016"/>
    <lineage>
        <taxon>Bacteria</taxon>
        <taxon>Pseudomonadati</taxon>
        <taxon>Spirochaetota</taxon>
        <taxon>Spirochaetia</taxon>
        <taxon>Spirochaetales</taxon>
        <taxon>Spirochaetaceae</taxon>
        <taxon>Candidatus Haliotispira</taxon>
    </lineage>
</organism>
<keyword evidence="1" id="KW-0732">Signal</keyword>
<keyword evidence="3" id="KW-1185">Reference proteome</keyword>
<dbReference type="RefSeq" id="WP_326928616.1">
    <property type="nucleotide sequence ID" value="NZ_CP123443.1"/>
</dbReference>
<feature type="chain" id="PRO_5045505351" evidence="1">
    <location>
        <begin position="22"/>
        <end position="338"/>
    </location>
</feature>
<accession>A0ABY8MLB3</accession>
<evidence type="ECO:0000313" key="3">
    <source>
        <dbReference type="Proteomes" id="UP001228690"/>
    </source>
</evidence>
<proteinExistence type="predicted"/>
<name>A0ABY8MLB3_9SPIO</name>
<dbReference type="SUPFAM" id="SSF53474">
    <property type="entry name" value="alpha/beta-Hydrolases"/>
    <property type="match status" value="1"/>
</dbReference>
<evidence type="ECO:0000313" key="2">
    <source>
        <dbReference type="EMBL" id="WGK70405.1"/>
    </source>
</evidence>
<reference evidence="2 3" key="1">
    <citation type="submission" date="2023-04" db="EMBL/GenBank/DDBJ databases">
        <title>Spirochaete genome identified in red abalone sample constitutes a novel genus.</title>
        <authorList>
            <person name="Sharma S.P."/>
            <person name="Purcell C.M."/>
            <person name="Hyde J.R."/>
            <person name="Severin A.J."/>
        </authorList>
    </citation>
    <scope>NUCLEOTIDE SEQUENCE [LARGE SCALE GENOMIC DNA]</scope>
    <source>
        <strain evidence="2 3">SP-2023</strain>
    </source>
</reference>
<evidence type="ECO:0000256" key="1">
    <source>
        <dbReference type="SAM" id="SignalP"/>
    </source>
</evidence>
<feature type="signal peptide" evidence="1">
    <location>
        <begin position="1"/>
        <end position="21"/>
    </location>
</feature>
<gene>
    <name evidence="2" type="ORF">P0082_05955</name>
</gene>